<organism evidence="1 3">
    <name type="scientific">Pantoea vagans</name>
    <dbReference type="NCBI Taxonomy" id="470934"/>
    <lineage>
        <taxon>Bacteria</taxon>
        <taxon>Pseudomonadati</taxon>
        <taxon>Pseudomonadota</taxon>
        <taxon>Gammaproteobacteria</taxon>
        <taxon>Enterobacterales</taxon>
        <taxon>Erwiniaceae</taxon>
        <taxon>Pantoea</taxon>
    </lineage>
</organism>
<evidence type="ECO:0000313" key="1">
    <source>
        <dbReference type="EMBL" id="AVV35845.1"/>
    </source>
</evidence>
<proteinExistence type="predicted"/>
<reference evidence="2 4" key="2">
    <citation type="submission" date="2018-10" db="EMBL/GenBank/DDBJ databases">
        <title>Draft genome sequence of Pantoea vagans isolated from corpses of the sugarcane aphid Melanaphis sacchari Zehntner.</title>
        <authorList>
            <person name="Toledo E."/>
            <person name="Pena G."/>
            <person name="Lozano L."/>
        </authorList>
    </citation>
    <scope>NUCLEOTIDE SEQUENCE [LARGE SCALE GENOMIC DNA]</scope>
    <source>
        <strain evidence="2 4">ET-90</strain>
    </source>
</reference>
<dbReference type="Proteomes" id="UP000241538">
    <property type="component" value="Chromosome"/>
</dbReference>
<gene>
    <name evidence="1" type="ORF">C9381_00885</name>
    <name evidence="2" type="ORF">D9O29_15520</name>
</gene>
<evidence type="ECO:0000313" key="2">
    <source>
        <dbReference type="EMBL" id="TXL77363.1"/>
    </source>
</evidence>
<sequence>MFVFEHNNNRKPTLTPAFNRVKTFLRDIANILPTKKTDSRNDCQVIGVDSRVTLRSITTTLL</sequence>
<dbReference type="EMBL" id="CP028349">
    <property type="protein sequence ID" value="AVV35845.1"/>
    <property type="molecule type" value="Genomic_DNA"/>
</dbReference>
<dbReference type="AlphaFoldDB" id="A0AAN1NMM6"/>
<accession>A0AAN1NMM6</accession>
<dbReference type="EMBL" id="RCNL01000006">
    <property type="protein sequence ID" value="TXL77363.1"/>
    <property type="molecule type" value="Genomic_DNA"/>
</dbReference>
<reference evidence="1 3" key="1">
    <citation type="journal article" date="2018" name="Int J Genomics">
        <title>Comparative Genomics Analysis of Plasmid pPV989-94 from a Clinical Isolate of Pantoea vagans PV989.</title>
        <authorList>
            <person name="Xu L."/>
            <person name="Yin M."/>
            <person name="Zhu T."/>
            <person name="Lu J."/>
            <person name="Bao Q."/>
        </authorList>
    </citation>
    <scope>NUCLEOTIDE SEQUENCE [LARGE SCALE GENOMIC DNA]</scope>
    <source>
        <strain evidence="1 3">PV989</strain>
    </source>
</reference>
<evidence type="ECO:0000313" key="3">
    <source>
        <dbReference type="Proteomes" id="UP000241538"/>
    </source>
</evidence>
<evidence type="ECO:0000313" key="4">
    <source>
        <dbReference type="Proteomes" id="UP000426772"/>
    </source>
</evidence>
<dbReference type="Proteomes" id="UP000426772">
    <property type="component" value="Unassembled WGS sequence"/>
</dbReference>
<protein>
    <submittedName>
        <fullName evidence="1">Uncharacterized protein</fullName>
    </submittedName>
</protein>
<keyword evidence="4" id="KW-1185">Reference proteome</keyword>
<name>A0AAN1NMM6_9GAMM</name>